<evidence type="ECO:0000313" key="10">
    <source>
        <dbReference type="Proteomes" id="UP001595880"/>
    </source>
</evidence>
<keyword evidence="7" id="KW-0812">Transmembrane</keyword>
<dbReference type="RefSeq" id="WP_390195537.1">
    <property type="nucleotide sequence ID" value="NZ_JBHSDV010000001.1"/>
</dbReference>
<dbReference type="InterPro" id="IPR010559">
    <property type="entry name" value="Sig_transdc_His_kin_internal"/>
</dbReference>
<evidence type="ECO:0000256" key="7">
    <source>
        <dbReference type="SAM" id="Phobius"/>
    </source>
</evidence>
<dbReference type="Pfam" id="PF00672">
    <property type="entry name" value="HAMP"/>
    <property type="match status" value="1"/>
</dbReference>
<proteinExistence type="predicted"/>
<dbReference type="SUPFAM" id="SSF55874">
    <property type="entry name" value="ATPase domain of HSP90 chaperone/DNA topoisomerase II/histidine kinase"/>
    <property type="match status" value="1"/>
</dbReference>
<evidence type="ECO:0000256" key="6">
    <source>
        <dbReference type="ARBA" id="ARBA00023136"/>
    </source>
</evidence>
<accession>A0ABV8VTT4</accession>
<dbReference type="Proteomes" id="UP001595880">
    <property type="component" value="Unassembled WGS sequence"/>
</dbReference>
<dbReference type="SUPFAM" id="SSF158472">
    <property type="entry name" value="HAMP domain-like"/>
    <property type="match status" value="1"/>
</dbReference>
<evidence type="ECO:0000256" key="3">
    <source>
        <dbReference type="ARBA" id="ARBA00022553"/>
    </source>
</evidence>
<evidence type="ECO:0000256" key="1">
    <source>
        <dbReference type="ARBA" id="ARBA00004651"/>
    </source>
</evidence>
<dbReference type="InterPro" id="IPR036890">
    <property type="entry name" value="HATPase_C_sf"/>
</dbReference>
<evidence type="ECO:0000313" key="9">
    <source>
        <dbReference type="EMBL" id="MFC4386695.1"/>
    </source>
</evidence>
<organism evidence="9 10">
    <name type="scientific">Gracilibacillus marinus</name>
    <dbReference type="NCBI Taxonomy" id="630535"/>
    <lineage>
        <taxon>Bacteria</taxon>
        <taxon>Bacillati</taxon>
        <taxon>Bacillota</taxon>
        <taxon>Bacilli</taxon>
        <taxon>Bacillales</taxon>
        <taxon>Bacillaceae</taxon>
        <taxon>Gracilibacillus</taxon>
    </lineage>
</organism>
<sequence>MYGWNWVNRSLRTKMLVMFVLLTIMPLIVISIIFYMKSSTMMEERAYHLAKVNTAQVTSEIDFFFQDIYRYAEIGNLESTHNFLLKKEEILTTLEIENILEFIQFYRRSLTSSDAVFDVQIISSTGETLSEQRGVVDRYTFARTLRLLDWEKDTTSKKMNVTQRNGFPAIEVITPIYTRDIKSLLGWTVIVLDAQAITSILNQASQGIEKYSIHSNEQNIYLHHDSQATETDNVLLRQKNLNEDEGTFTIDEVFYVYHTSKLTNWKVIGRTDIYEQKKDSIQLGTLFFLTIISSIIFTIGLYFYISNRLIDPVKTLKRQMKKASKGDLKATVTTLGDDEIADLGRSYNTMLERIRGLIKNNLEKQNELNQAEFRVMQAQINPHFLYNTLDTIVWMAIAKDHESVTKLTKSLSQYCRISLSKGNDWITVGEEVDHITNYLQIQKIRYEEILDYSIDIDTKIYRREILKLLLQPIVENAIYHGIKNKRGKGYIIIKGKEIANEMVFEIIDNGIGMTKERLAYLRDKIEKREVIEKAKSGFGLYNVAQRLTLYYGENATLSINSWENAGTRVVIKIPRSEKE</sequence>
<dbReference type="Pfam" id="PF06580">
    <property type="entry name" value="His_kinase"/>
    <property type="match status" value="1"/>
</dbReference>
<dbReference type="Gene3D" id="3.30.565.10">
    <property type="entry name" value="Histidine kinase-like ATPase, C-terminal domain"/>
    <property type="match status" value="1"/>
</dbReference>
<keyword evidence="3" id="KW-0597">Phosphoprotein</keyword>
<dbReference type="GO" id="GO:0016301">
    <property type="term" value="F:kinase activity"/>
    <property type="evidence" value="ECO:0007669"/>
    <property type="project" value="UniProtKB-KW"/>
</dbReference>
<feature type="transmembrane region" description="Helical" evidence="7">
    <location>
        <begin position="286"/>
        <end position="305"/>
    </location>
</feature>
<dbReference type="EMBL" id="JBHSDV010000001">
    <property type="protein sequence ID" value="MFC4386695.1"/>
    <property type="molecule type" value="Genomic_DNA"/>
</dbReference>
<keyword evidence="5 9" id="KW-0418">Kinase</keyword>
<keyword evidence="6 7" id="KW-0472">Membrane</keyword>
<gene>
    <name evidence="9" type="ORF">ACFOZ1_02620</name>
</gene>
<reference evidence="10" key="1">
    <citation type="journal article" date="2019" name="Int. J. Syst. Evol. Microbiol.">
        <title>The Global Catalogue of Microorganisms (GCM) 10K type strain sequencing project: providing services to taxonomists for standard genome sequencing and annotation.</title>
        <authorList>
            <consortium name="The Broad Institute Genomics Platform"/>
            <consortium name="The Broad Institute Genome Sequencing Center for Infectious Disease"/>
            <person name="Wu L."/>
            <person name="Ma J."/>
        </authorList>
    </citation>
    <scope>NUCLEOTIDE SEQUENCE [LARGE SCALE GENOMIC DNA]</scope>
    <source>
        <strain evidence="10">KACC 14058</strain>
    </source>
</reference>
<dbReference type="Pfam" id="PF02518">
    <property type="entry name" value="HATPase_c"/>
    <property type="match status" value="1"/>
</dbReference>
<comment type="caution">
    <text evidence="9">The sequence shown here is derived from an EMBL/GenBank/DDBJ whole genome shotgun (WGS) entry which is preliminary data.</text>
</comment>
<keyword evidence="10" id="KW-1185">Reference proteome</keyword>
<evidence type="ECO:0000256" key="5">
    <source>
        <dbReference type="ARBA" id="ARBA00022777"/>
    </source>
</evidence>
<dbReference type="InterPro" id="IPR050640">
    <property type="entry name" value="Bact_2-comp_sensor_kinase"/>
</dbReference>
<dbReference type="PANTHER" id="PTHR34220">
    <property type="entry name" value="SENSOR HISTIDINE KINASE YPDA"/>
    <property type="match status" value="1"/>
</dbReference>
<dbReference type="CDD" id="cd06225">
    <property type="entry name" value="HAMP"/>
    <property type="match status" value="1"/>
</dbReference>
<dbReference type="InterPro" id="IPR003660">
    <property type="entry name" value="HAMP_dom"/>
</dbReference>
<dbReference type="Gene3D" id="6.10.340.10">
    <property type="match status" value="1"/>
</dbReference>
<keyword evidence="2" id="KW-1003">Cell membrane</keyword>
<evidence type="ECO:0000256" key="2">
    <source>
        <dbReference type="ARBA" id="ARBA00022475"/>
    </source>
</evidence>
<keyword evidence="4" id="KW-0808">Transferase</keyword>
<comment type="subcellular location">
    <subcellularLocation>
        <location evidence="1">Cell membrane</location>
        <topology evidence="1">Multi-pass membrane protein</topology>
    </subcellularLocation>
</comment>
<feature type="domain" description="HAMP" evidence="8">
    <location>
        <begin position="307"/>
        <end position="359"/>
    </location>
</feature>
<feature type="transmembrane region" description="Helical" evidence="7">
    <location>
        <begin position="15"/>
        <end position="35"/>
    </location>
</feature>
<dbReference type="SMART" id="SM00387">
    <property type="entry name" value="HATPase_c"/>
    <property type="match status" value="1"/>
</dbReference>
<evidence type="ECO:0000256" key="4">
    <source>
        <dbReference type="ARBA" id="ARBA00022679"/>
    </source>
</evidence>
<dbReference type="PROSITE" id="PS50885">
    <property type="entry name" value="HAMP"/>
    <property type="match status" value="1"/>
</dbReference>
<evidence type="ECO:0000259" key="8">
    <source>
        <dbReference type="PROSITE" id="PS50885"/>
    </source>
</evidence>
<dbReference type="PANTHER" id="PTHR34220:SF7">
    <property type="entry name" value="SENSOR HISTIDINE KINASE YPDA"/>
    <property type="match status" value="1"/>
</dbReference>
<keyword evidence="7" id="KW-1133">Transmembrane helix</keyword>
<dbReference type="SMART" id="SM00304">
    <property type="entry name" value="HAMP"/>
    <property type="match status" value="1"/>
</dbReference>
<protein>
    <submittedName>
        <fullName evidence="9">Histidine kinase</fullName>
    </submittedName>
</protein>
<dbReference type="InterPro" id="IPR003594">
    <property type="entry name" value="HATPase_dom"/>
</dbReference>
<name>A0ABV8VTT4_9BACI</name>